<gene>
    <name evidence="1" type="primary">CSON004143</name>
</gene>
<dbReference type="SUPFAM" id="SSF55729">
    <property type="entry name" value="Acyl-CoA N-acyltransferases (Nat)"/>
    <property type="match status" value="1"/>
</dbReference>
<dbReference type="OMA" id="RERMEVW"/>
<dbReference type="PANTHER" id="PTHR20905:SF32">
    <property type="entry name" value="ARYLALKYLAMINE N-ACETYLTRANSFERASE-LIKE 7, ISOFORM A"/>
    <property type="match status" value="1"/>
</dbReference>
<dbReference type="AlphaFoldDB" id="A0A336LMK9"/>
<proteinExistence type="predicted"/>
<protein>
    <submittedName>
        <fullName evidence="1">CSON004143 protein</fullName>
    </submittedName>
</protein>
<name>A0A336LMK9_CULSO</name>
<dbReference type="GO" id="GO:0008080">
    <property type="term" value="F:N-acetyltransferase activity"/>
    <property type="evidence" value="ECO:0007669"/>
    <property type="project" value="TreeGrafter"/>
</dbReference>
<organism evidence="1">
    <name type="scientific">Culicoides sonorensis</name>
    <name type="common">Biting midge</name>
    <dbReference type="NCBI Taxonomy" id="179676"/>
    <lineage>
        <taxon>Eukaryota</taxon>
        <taxon>Metazoa</taxon>
        <taxon>Ecdysozoa</taxon>
        <taxon>Arthropoda</taxon>
        <taxon>Hexapoda</taxon>
        <taxon>Insecta</taxon>
        <taxon>Pterygota</taxon>
        <taxon>Neoptera</taxon>
        <taxon>Endopterygota</taxon>
        <taxon>Diptera</taxon>
        <taxon>Nematocera</taxon>
        <taxon>Chironomoidea</taxon>
        <taxon>Ceratopogonidae</taxon>
        <taxon>Ceratopogoninae</taxon>
        <taxon>Culicoides</taxon>
        <taxon>Monoculicoides</taxon>
    </lineage>
</organism>
<dbReference type="EMBL" id="UFQT01000017">
    <property type="protein sequence ID" value="SSX17869.1"/>
    <property type="molecule type" value="Genomic_DNA"/>
</dbReference>
<evidence type="ECO:0000313" key="1">
    <source>
        <dbReference type="EMBL" id="SSX17869.1"/>
    </source>
</evidence>
<dbReference type="PANTHER" id="PTHR20905">
    <property type="entry name" value="N-ACETYLTRANSFERASE-RELATED"/>
    <property type="match status" value="1"/>
</dbReference>
<dbReference type="VEuPathDB" id="VectorBase:CSON004143"/>
<accession>A0A336LMK9</accession>
<dbReference type="InterPro" id="IPR016181">
    <property type="entry name" value="Acyl_CoA_acyltransferase"/>
</dbReference>
<dbReference type="Gene3D" id="3.40.630.30">
    <property type="match status" value="1"/>
</dbReference>
<sequence length="240" mass="27685">MSKGWKRPSNVPFPSVWMTFKAKDLETDNLVEYRVQDLPEEYYDEALKLMEMDFLKDEAMCNTTEFLKDPISVRERMEVWRNMLKQKLVLACFRENSKEIVGLNMLKVQFKDDKLDYGATITGKPWSTVSSALMYVAKRIDPFEKYNVDKYLTSLGLSVNKKYRRRGIATEILKARVPLCKAMNIPLTTTVFTGESSQKCAIKAGFQFDAEVEYAELCRLGLDLGRVKPKSLKLMSLVIE</sequence>
<reference evidence="1" key="1">
    <citation type="submission" date="2018-07" db="EMBL/GenBank/DDBJ databases">
        <authorList>
            <person name="Quirk P.G."/>
            <person name="Krulwich T.A."/>
        </authorList>
    </citation>
    <scope>NUCLEOTIDE SEQUENCE</scope>
</reference>